<evidence type="ECO:0000256" key="10">
    <source>
        <dbReference type="SAM" id="Phobius"/>
    </source>
</evidence>
<dbReference type="PANTHER" id="PTHR24363:SF0">
    <property type="entry name" value="SERINE_THREONINE KINASE LIKE DOMAIN CONTAINING 1"/>
    <property type="match status" value="1"/>
</dbReference>
<evidence type="ECO:0000256" key="2">
    <source>
        <dbReference type="ARBA" id="ARBA00022527"/>
    </source>
</evidence>
<feature type="transmembrane region" description="Helical" evidence="10">
    <location>
        <begin position="353"/>
        <end position="374"/>
    </location>
</feature>
<keyword evidence="6 9" id="KW-0067">ATP-binding</keyword>
<dbReference type="EMBL" id="JAIHOM010000021">
    <property type="protein sequence ID" value="MCW6035809.1"/>
    <property type="molecule type" value="Genomic_DNA"/>
</dbReference>
<dbReference type="EC" id="2.7.11.1" evidence="1"/>
<evidence type="ECO:0000259" key="11">
    <source>
        <dbReference type="PROSITE" id="PS50011"/>
    </source>
</evidence>
<dbReference type="Gene3D" id="1.10.510.10">
    <property type="entry name" value="Transferase(Phosphotransferase) domain 1"/>
    <property type="match status" value="1"/>
</dbReference>
<evidence type="ECO:0000313" key="13">
    <source>
        <dbReference type="Proteomes" id="UP001526426"/>
    </source>
</evidence>
<feature type="binding site" evidence="9">
    <location>
        <position position="56"/>
    </location>
    <ligand>
        <name>ATP</name>
        <dbReference type="ChEBI" id="CHEBI:30616"/>
    </ligand>
</feature>
<feature type="domain" description="Protein kinase" evidence="11">
    <location>
        <begin position="20"/>
        <end position="284"/>
    </location>
</feature>
<dbReference type="PANTHER" id="PTHR24363">
    <property type="entry name" value="SERINE/THREONINE PROTEIN KINASE"/>
    <property type="match status" value="1"/>
</dbReference>
<keyword evidence="3" id="KW-0808">Transferase</keyword>
<evidence type="ECO:0000256" key="8">
    <source>
        <dbReference type="ARBA" id="ARBA00048679"/>
    </source>
</evidence>
<keyword evidence="4 9" id="KW-0547">Nucleotide-binding</keyword>
<evidence type="ECO:0000256" key="7">
    <source>
        <dbReference type="ARBA" id="ARBA00047899"/>
    </source>
</evidence>
<dbReference type="Pfam" id="PF00069">
    <property type="entry name" value="Pkinase"/>
    <property type="match status" value="1"/>
</dbReference>
<dbReference type="PROSITE" id="PS50011">
    <property type="entry name" value="PROTEIN_KINASE_DOM"/>
    <property type="match status" value="1"/>
</dbReference>
<reference evidence="12 13" key="1">
    <citation type="submission" date="2021-08" db="EMBL/GenBank/DDBJ databases">
        <title>Draft genome sequence of Spirulina subsalsa with high tolerance to salinity and hype-accumulation of phycocyanin.</title>
        <authorList>
            <person name="Pei H."/>
            <person name="Jiang L."/>
        </authorList>
    </citation>
    <scope>NUCLEOTIDE SEQUENCE [LARGE SCALE GENOMIC DNA]</scope>
    <source>
        <strain evidence="12 13">FACHB-351</strain>
    </source>
</reference>
<dbReference type="CDD" id="cd14014">
    <property type="entry name" value="STKc_PknB_like"/>
    <property type="match status" value="1"/>
</dbReference>
<dbReference type="SMART" id="SM00220">
    <property type="entry name" value="S_TKc"/>
    <property type="match status" value="1"/>
</dbReference>
<evidence type="ECO:0000256" key="4">
    <source>
        <dbReference type="ARBA" id="ARBA00022741"/>
    </source>
</evidence>
<evidence type="ECO:0000256" key="6">
    <source>
        <dbReference type="ARBA" id="ARBA00022840"/>
    </source>
</evidence>
<dbReference type="InterPro" id="IPR008271">
    <property type="entry name" value="Ser/Thr_kinase_AS"/>
</dbReference>
<keyword evidence="2 12" id="KW-0723">Serine/threonine-protein kinase</keyword>
<comment type="catalytic activity">
    <reaction evidence="8">
        <text>L-seryl-[protein] + ATP = O-phospho-L-seryl-[protein] + ADP + H(+)</text>
        <dbReference type="Rhea" id="RHEA:17989"/>
        <dbReference type="Rhea" id="RHEA-COMP:9863"/>
        <dbReference type="Rhea" id="RHEA-COMP:11604"/>
        <dbReference type="ChEBI" id="CHEBI:15378"/>
        <dbReference type="ChEBI" id="CHEBI:29999"/>
        <dbReference type="ChEBI" id="CHEBI:30616"/>
        <dbReference type="ChEBI" id="CHEBI:83421"/>
        <dbReference type="ChEBI" id="CHEBI:456216"/>
        <dbReference type="EC" id="2.7.11.1"/>
    </reaction>
</comment>
<name>A0ABT3L2S9_9CYAN</name>
<keyword evidence="10" id="KW-0812">Transmembrane</keyword>
<dbReference type="PROSITE" id="PS00107">
    <property type="entry name" value="PROTEIN_KINASE_ATP"/>
    <property type="match status" value="1"/>
</dbReference>
<comment type="caution">
    <text evidence="12">The sequence shown here is derived from an EMBL/GenBank/DDBJ whole genome shotgun (WGS) entry which is preliminary data.</text>
</comment>
<dbReference type="RefSeq" id="WP_265263524.1">
    <property type="nucleotide sequence ID" value="NZ_JAIHOM010000021.1"/>
</dbReference>
<dbReference type="SUPFAM" id="SSF56112">
    <property type="entry name" value="Protein kinase-like (PK-like)"/>
    <property type="match status" value="1"/>
</dbReference>
<keyword evidence="10" id="KW-1133">Transmembrane helix</keyword>
<evidence type="ECO:0000256" key="9">
    <source>
        <dbReference type="PROSITE-ProRule" id="PRU10141"/>
    </source>
</evidence>
<dbReference type="Proteomes" id="UP001526426">
    <property type="component" value="Unassembled WGS sequence"/>
</dbReference>
<comment type="catalytic activity">
    <reaction evidence="7">
        <text>L-threonyl-[protein] + ATP = O-phospho-L-threonyl-[protein] + ADP + H(+)</text>
        <dbReference type="Rhea" id="RHEA:46608"/>
        <dbReference type="Rhea" id="RHEA-COMP:11060"/>
        <dbReference type="Rhea" id="RHEA-COMP:11605"/>
        <dbReference type="ChEBI" id="CHEBI:15378"/>
        <dbReference type="ChEBI" id="CHEBI:30013"/>
        <dbReference type="ChEBI" id="CHEBI:30616"/>
        <dbReference type="ChEBI" id="CHEBI:61977"/>
        <dbReference type="ChEBI" id="CHEBI:456216"/>
        <dbReference type="EC" id="2.7.11.1"/>
    </reaction>
</comment>
<evidence type="ECO:0000256" key="5">
    <source>
        <dbReference type="ARBA" id="ARBA00022777"/>
    </source>
</evidence>
<protein>
    <recommendedName>
        <fullName evidence="1">non-specific serine/threonine protein kinase</fullName>
        <ecNumber evidence="1">2.7.11.1</ecNumber>
    </recommendedName>
</protein>
<dbReference type="InterPro" id="IPR017441">
    <property type="entry name" value="Protein_kinase_ATP_BS"/>
</dbReference>
<gene>
    <name evidence="12" type="ORF">K4A83_05915</name>
</gene>
<keyword evidence="5 12" id="KW-0418">Kinase</keyword>
<keyword evidence="13" id="KW-1185">Reference proteome</keyword>
<feature type="transmembrane region" description="Helical" evidence="10">
    <location>
        <begin position="322"/>
        <end position="341"/>
    </location>
</feature>
<organism evidence="12 13">
    <name type="scientific">Spirulina subsalsa FACHB-351</name>
    <dbReference type="NCBI Taxonomy" id="234711"/>
    <lineage>
        <taxon>Bacteria</taxon>
        <taxon>Bacillati</taxon>
        <taxon>Cyanobacteriota</taxon>
        <taxon>Cyanophyceae</taxon>
        <taxon>Spirulinales</taxon>
        <taxon>Spirulinaceae</taxon>
        <taxon>Spirulina</taxon>
    </lineage>
</organism>
<accession>A0ABT3L2S9</accession>
<sequence length="464" mass="52338">MNTFYQAGDCITNPETGYCYEVLALLGQGSFGQTYLAHTLAPRPEQDPSRQQVAIKVVSLKQMGGWKELELWEREVQTLGKLDHPGIPNYLDCFEQDTAGDRLFYLVQERVKGKSLAQWVEQGWQPSEKAIKWIAQETLRILEYLHSFHPPILHRDIKPENLILDSSGKVSLIDFGAVQTVYRDADSVVKTFVGTLGYMPPEQYQGKSYPTSDLYSLGATLVFVITGRSPDDLPHKGFKLNFRPYTNLSPHLTHWLETLLEPAREDRFKSAADARMILQQEAKIAQSVTVVPPPSWSRIKVKKTANSLAILCPPVGVNEESLPILIVGILGGVILPLLVFVDAEDMGEAVVQAITYSLLTWIVCFCCGLLFAFWGSIEITINSQEFWLEWRIGNFVMKSWQGKTGSPNKIELDVQVCDRETETTTCELRYKGEVQTFGKLLSIEEQEWLVAQINQFLAEQKEGS</sequence>
<dbReference type="PROSITE" id="PS00108">
    <property type="entry name" value="PROTEIN_KINASE_ST"/>
    <property type="match status" value="1"/>
</dbReference>
<evidence type="ECO:0000313" key="12">
    <source>
        <dbReference type="EMBL" id="MCW6035809.1"/>
    </source>
</evidence>
<dbReference type="InterPro" id="IPR011009">
    <property type="entry name" value="Kinase-like_dom_sf"/>
</dbReference>
<proteinExistence type="predicted"/>
<keyword evidence="10" id="KW-0472">Membrane</keyword>
<evidence type="ECO:0000256" key="1">
    <source>
        <dbReference type="ARBA" id="ARBA00012513"/>
    </source>
</evidence>
<dbReference type="InterPro" id="IPR000719">
    <property type="entry name" value="Prot_kinase_dom"/>
</dbReference>
<evidence type="ECO:0000256" key="3">
    <source>
        <dbReference type="ARBA" id="ARBA00022679"/>
    </source>
</evidence>
<dbReference type="GO" id="GO:0004674">
    <property type="term" value="F:protein serine/threonine kinase activity"/>
    <property type="evidence" value="ECO:0007669"/>
    <property type="project" value="UniProtKB-KW"/>
</dbReference>